<evidence type="ECO:0000256" key="1">
    <source>
        <dbReference type="SAM" id="Phobius"/>
    </source>
</evidence>
<evidence type="ECO:0000313" key="3">
    <source>
        <dbReference type="Proteomes" id="UP001058461"/>
    </source>
</evidence>
<sequence length="52" mass="5125">MSPLEIIAGFIVAGGLLTCVVGAVRREKEGLHVGGTAVVAGAVLYLCSLVGG</sequence>
<keyword evidence="1" id="KW-1133">Transmembrane helix</keyword>
<dbReference type="EMBL" id="CP073347">
    <property type="protein sequence ID" value="UTW12950.1"/>
    <property type="molecule type" value="Genomic_DNA"/>
</dbReference>
<dbReference type="RefSeq" id="WP_255855096.1">
    <property type="nucleotide sequence ID" value="NZ_CP073347.1"/>
</dbReference>
<keyword evidence="1" id="KW-0812">Transmembrane</keyword>
<keyword evidence="3" id="KW-1185">Reference proteome</keyword>
<feature type="transmembrane region" description="Helical" evidence="1">
    <location>
        <begin position="31"/>
        <end position="51"/>
    </location>
</feature>
<dbReference type="Proteomes" id="UP001058461">
    <property type="component" value="Chromosome"/>
</dbReference>
<evidence type="ECO:0000313" key="2">
    <source>
        <dbReference type="EMBL" id="UTW12950.1"/>
    </source>
</evidence>
<reference evidence="2" key="1">
    <citation type="submission" date="2021-04" db="EMBL/GenBank/DDBJ databases">
        <title>Oceanospirillales bacteria with DddD are important DMSP degraders in coastal seawater.</title>
        <authorList>
            <person name="Liu J."/>
        </authorList>
    </citation>
    <scope>NUCLEOTIDE SEQUENCE</scope>
    <source>
        <strain evidence="2">D13-1</strain>
    </source>
</reference>
<accession>A0ABY5HP37</accession>
<name>A0ABY5HP37_9GAMM</name>
<organism evidence="2 3">
    <name type="scientific">Marinobacterium rhizophilum</name>
    <dbReference type="NCBI Taxonomy" id="420402"/>
    <lineage>
        <taxon>Bacteria</taxon>
        <taxon>Pseudomonadati</taxon>
        <taxon>Pseudomonadota</taxon>
        <taxon>Gammaproteobacteria</taxon>
        <taxon>Oceanospirillales</taxon>
        <taxon>Oceanospirillaceae</taxon>
        <taxon>Marinobacterium</taxon>
    </lineage>
</organism>
<feature type="transmembrane region" description="Helical" evidence="1">
    <location>
        <begin position="6"/>
        <end position="24"/>
    </location>
</feature>
<keyword evidence="1" id="KW-0472">Membrane</keyword>
<protein>
    <submittedName>
        <fullName evidence="2">Uncharacterized protein</fullName>
    </submittedName>
</protein>
<gene>
    <name evidence="2" type="ORF">KDW95_04550</name>
</gene>
<proteinExistence type="predicted"/>